<dbReference type="GO" id="GO:0032259">
    <property type="term" value="P:methylation"/>
    <property type="evidence" value="ECO:0007669"/>
    <property type="project" value="UniProtKB-KW"/>
</dbReference>
<sequence length="1339" mass="153181">MATTRTTIQASLQQFHAQPNFRASATNFFKALGYESARTIKLSDTSAAGFTKQFDLTADQFDSRKALTQHWQQFEFLFQFGEKEVQRAAQGDQTLDLFNQGVNKGEKNSFFFHAVKLRHKPDGYRRTELADMTRQLNRPFGIPTVVLFEHSSCLTLGVIDRRPTKSKKSSDQGKDVLEKVTLIKDIDLHKPHPAHVHILEELRLGHQAEARKVNNFDALLTGWRATLSTTELNKRFYRDLANWYFWALQHVQFPIDAGTDPDTHHHTALIRLITRLIFVWFLREKKLVPADLFRKKAVDNLLNYQDKTGSTYYKAILQNLFFATLNAEMNSAAKPDNRRFINDQDTSRNGQYLVHSLYRYERFFADKAAALALFANVPFLNGGLFECLDSKKDGQPENRVDCFSDNPKNEKRLTVPDFLFFQEDEQEIDLNAIYDTKRRHYRVRGLLSILSSYKFTVTENTPVEEEVALDPELLGKVFENLLASYNPETKTTARKQTGSFYTPREVVDFMVDESLIVYLGAALAPPASPSPAAPASYAELGQQQTTMFANEGKKQATLQLQVAAATPAAAVVPAPSGELLQRLRHLLAYNNDAPAFDTAEKQALLTALHHCRILDPACGSGAYPMGVLHKMVFLLNKLDPDNQHWRELQRQKAMQELDDATKIVNDAEREARLREINDVFKENLHDYTRKLFLIENCIYGVDLQPIAVQISKLRFFISLVVDQKPDDTKHNRGIRPLPNLETKFVAANSLISLDNEFKGLFRDQEIEELEQKLRDVRHQHFQARTWATKKKWRDEDEKLRQHLVQRIELRAAEHEARLTAKLRELEQHIETTKRQLTSKATAGDQAKRRKALEQLQKDYEATKAKRLDRETVRDSVSQVGRWNPYDQNASAPFFDSEWMFGKEVQAGFDLVIGNPPYVQIQNFSTSAGKEQEKWAKQGYASYTRTGDVYCLFYEQGMRLLRSGGFLSYITSNSWMRAGYGSLLRNYFSQHTNPLQLLDFAKEKVFDSVTVNTNVLLTQKAPNQQQAQACVIGSDFASLDNLSLYFQQRAQPAPFAQDGKAWVVLNEMEAGIKAKIEAAGTPLKEWDVQINYGIKTGYNEAFIIDAETKDKLLEASPKSAEIIRPLLEATDLTRYVAKPVSWWFINAHNGAPTRRVAAVNIPTDHPAIHERFLQYRERLSKRGDKGANWYNLRACSYLAEFEKPKLSWGNLSTKPRFSLDMSGAYLVAPCNMLTTESESLYYLSGVLNSTVCYFFMRNQGYTRDGGYIEYKKQFVEQLPVPRPDMSTQTEIANLVRQLIENKKRNISLLKIEEEIDALIYTCFGLTQEEATYLKNWAAAN</sequence>
<evidence type="ECO:0000256" key="8">
    <source>
        <dbReference type="SAM" id="Coils"/>
    </source>
</evidence>
<dbReference type="SUPFAM" id="SSF53335">
    <property type="entry name" value="S-adenosyl-L-methionine-dependent methyltransferases"/>
    <property type="match status" value="1"/>
</dbReference>
<comment type="caution">
    <text evidence="11">The sequence shown here is derived from an EMBL/GenBank/DDBJ whole genome shotgun (WGS) entry which is preliminary data.</text>
</comment>
<evidence type="ECO:0000256" key="4">
    <source>
        <dbReference type="ARBA" id="ARBA00022691"/>
    </source>
</evidence>
<evidence type="ECO:0000256" key="6">
    <source>
        <dbReference type="ARBA" id="ARBA00023125"/>
    </source>
</evidence>
<dbReference type="Gene3D" id="3.40.50.150">
    <property type="entry name" value="Vaccinia Virus protein VP39"/>
    <property type="match status" value="1"/>
</dbReference>
<evidence type="ECO:0000256" key="1">
    <source>
        <dbReference type="ARBA" id="ARBA00011900"/>
    </source>
</evidence>
<dbReference type="PANTHER" id="PTHR33841:SF1">
    <property type="entry name" value="DNA METHYLTRANSFERASE A"/>
    <property type="match status" value="1"/>
</dbReference>
<dbReference type="InterPro" id="IPR002052">
    <property type="entry name" value="DNA_methylase_N6_adenine_CS"/>
</dbReference>
<dbReference type="RefSeq" id="WP_126695965.1">
    <property type="nucleotide sequence ID" value="NZ_RXOF01000020.1"/>
</dbReference>
<feature type="domain" description="Type II methyltransferase M.TaqI-like" evidence="9">
    <location>
        <begin position="696"/>
        <end position="1005"/>
    </location>
</feature>
<dbReference type="PRINTS" id="PR00507">
    <property type="entry name" value="N12N6MTFRASE"/>
</dbReference>
<dbReference type="PANTHER" id="PTHR33841">
    <property type="entry name" value="DNA METHYLTRANSFERASE YEEA-RELATED"/>
    <property type="match status" value="1"/>
</dbReference>
<comment type="catalytic activity">
    <reaction evidence="7">
        <text>a 2'-deoxyadenosine in DNA + S-adenosyl-L-methionine = an N(6)-methyl-2'-deoxyadenosine in DNA + S-adenosyl-L-homocysteine + H(+)</text>
        <dbReference type="Rhea" id="RHEA:15197"/>
        <dbReference type="Rhea" id="RHEA-COMP:12418"/>
        <dbReference type="Rhea" id="RHEA-COMP:12419"/>
        <dbReference type="ChEBI" id="CHEBI:15378"/>
        <dbReference type="ChEBI" id="CHEBI:57856"/>
        <dbReference type="ChEBI" id="CHEBI:59789"/>
        <dbReference type="ChEBI" id="CHEBI:90615"/>
        <dbReference type="ChEBI" id="CHEBI:90616"/>
        <dbReference type="EC" id="2.1.1.72"/>
    </reaction>
</comment>
<evidence type="ECO:0000256" key="2">
    <source>
        <dbReference type="ARBA" id="ARBA00022603"/>
    </source>
</evidence>
<keyword evidence="3" id="KW-0808">Transferase</keyword>
<feature type="coiled-coil region" evidence="8">
    <location>
        <begin position="804"/>
        <end position="835"/>
    </location>
</feature>
<keyword evidence="4" id="KW-0949">S-adenosyl-L-methionine</keyword>
<proteinExistence type="predicted"/>
<dbReference type="Pfam" id="PF07669">
    <property type="entry name" value="Eco57I"/>
    <property type="match status" value="1"/>
</dbReference>
<dbReference type="InterPro" id="IPR011639">
    <property type="entry name" value="MethylTrfase_TaqI-like_dom"/>
</dbReference>
<dbReference type="PROSITE" id="PS00092">
    <property type="entry name" value="N6_MTASE"/>
    <property type="match status" value="1"/>
</dbReference>
<keyword evidence="6" id="KW-0238">DNA-binding</keyword>
<evidence type="ECO:0000313" key="11">
    <source>
        <dbReference type="EMBL" id="RTQ45413.1"/>
    </source>
</evidence>
<dbReference type="GO" id="GO:0009007">
    <property type="term" value="F:site-specific DNA-methyltransferase (adenine-specific) activity"/>
    <property type="evidence" value="ECO:0007669"/>
    <property type="project" value="UniProtKB-EC"/>
</dbReference>
<dbReference type="Proteomes" id="UP000282184">
    <property type="component" value="Unassembled WGS sequence"/>
</dbReference>
<evidence type="ECO:0000259" key="9">
    <source>
        <dbReference type="Pfam" id="PF07669"/>
    </source>
</evidence>
<dbReference type="InterPro" id="IPR029063">
    <property type="entry name" value="SAM-dependent_MTases_sf"/>
</dbReference>
<keyword evidence="12" id="KW-1185">Reference proteome</keyword>
<reference evidence="11 12" key="1">
    <citation type="submission" date="2018-12" db="EMBL/GenBank/DDBJ databases">
        <title>Hymenobacter gummosus sp. nov., isolated from a spring.</title>
        <authorList>
            <person name="Nie L."/>
        </authorList>
    </citation>
    <scope>NUCLEOTIDE SEQUENCE [LARGE SCALE GENOMIC DNA]</scope>
    <source>
        <strain evidence="11 12">KCTC 52166</strain>
    </source>
</reference>
<keyword evidence="2" id="KW-0489">Methyltransferase</keyword>
<evidence type="ECO:0000256" key="3">
    <source>
        <dbReference type="ARBA" id="ARBA00022679"/>
    </source>
</evidence>
<dbReference type="Pfam" id="PF12950">
    <property type="entry name" value="TaqI_C"/>
    <property type="match status" value="1"/>
</dbReference>
<organism evidence="11 12">
    <name type="scientific">Hymenobacter gummosus</name>
    <dbReference type="NCBI Taxonomy" id="1776032"/>
    <lineage>
        <taxon>Bacteria</taxon>
        <taxon>Pseudomonadati</taxon>
        <taxon>Bacteroidota</taxon>
        <taxon>Cytophagia</taxon>
        <taxon>Cytophagales</taxon>
        <taxon>Hymenobacteraceae</taxon>
        <taxon>Hymenobacter</taxon>
    </lineage>
</organism>
<dbReference type="OrthoDB" id="32195at2"/>
<accession>A0A3S0H5F3</accession>
<evidence type="ECO:0000256" key="7">
    <source>
        <dbReference type="ARBA" id="ARBA00047942"/>
    </source>
</evidence>
<feature type="domain" description="TaqI-like C-terminal specificity" evidence="10">
    <location>
        <begin position="1170"/>
        <end position="1279"/>
    </location>
</feature>
<dbReference type="EC" id="2.1.1.72" evidence="1"/>
<protein>
    <recommendedName>
        <fullName evidence="1">site-specific DNA-methyltransferase (adenine-specific)</fullName>
        <ecNumber evidence="1">2.1.1.72</ecNumber>
    </recommendedName>
</protein>
<keyword evidence="5" id="KW-0680">Restriction system</keyword>
<dbReference type="GO" id="GO:0009307">
    <property type="term" value="P:DNA restriction-modification system"/>
    <property type="evidence" value="ECO:0007669"/>
    <property type="project" value="UniProtKB-KW"/>
</dbReference>
<gene>
    <name evidence="11" type="ORF">EJV47_25060</name>
</gene>
<dbReference type="InterPro" id="IPR050953">
    <property type="entry name" value="N4_N6_ade-DNA_methylase"/>
</dbReference>
<evidence type="ECO:0000256" key="5">
    <source>
        <dbReference type="ARBA" id="ARBA00022747"/>
    </source>
</evidence>
<evidence type="ECO:0000313" key="12">
    <source>
        <dbReference type="Proteomes" id="UP000282184"/>
    </source>
</evidence>
<name>A0A3S0H5F3_9BACT</name>
<evidence type="ECO:0000259" key="10">
    <source>
        <dbReference type="Pfam" id="PF12950"/>
    </source>
</evidence>
<dbReference type="InterPro" id="IPR025931">
    <property type="entry name" value="TaqI_C"/>
</dbReference>
<dbReference type="GO" id="GO:0003677">
    <property type="term" value="F:DNA binding"/>
    <property type="evidence" value="ECO:0007669"/>
    <property type="project" value="UniProtKB-KW"/>
</dbReference>
<dbReference type="EMBL" id="RXOF01000020">
    <property type="protein sequence ID" value="RTQ45413.1"/>
    <property type="molecule type" value="Genomic_DNA"/>
</dbReference>
<keyword evidence="8" id="KW-0175">Coiled coil</keyword>